<feature type="transmembrane region" description="Helical" evidence="6">
    <location>
        <begin position="6"/>
        <end position="30"/>
    </location>
</feature>
<gene>
    <name evidence="8" type="primary">LOC111943978</name>
</gene>
<feature type="compositionally biased region" description="Basic and acidic residues" evidence="5">
    <location>
        <begin position="162"/>
        <end position="196"/>
    </location>
</feature>
<sequence>MSSTLVLTVYILTFTIGFPANIFTLTVLATKCGRSNPSLTSCDLLLLNLTFSDLLLLLFLPLKMAEAAAGMVWPLPDLWCPLVNFCFYSSMYLSGLFLAALSVRRYLGVVFPLRFRDRRRPGRVLAVSAVIWLVACGHCSVVFVAELGGKGDTGDVGGIGDPRVDPKVDPKVDPIDPKVDLDPKVDPIDPKVDPVDPKTFNPLDPKVDPVDPKVDPIDLKVDPKTFNLKFFNLKDPKPNPNDPNDPKPNPNDP</sequence>
<dbReference type="GO" id="GO:0004930">
    <property type="term" value="F:G protein-coupled receptor activity"/>
    <property type="evidence" value="ECO:0007669"/>
    <property type="project" value="InterPro"/>
</dbReference>
<dbReference type="InterPro" id="IPR000276">
    <property type="entry name" value="GPCR_Rhodpsn"/>
</dbReference>
<reference evidence="8" key="1">
    <citation type="submission" date="2025-08" db="UniProtKB">
        <authorList>
            <consortium name="Ensembl"/>
        </authorList>
    </citation>
    <scope>IDENTIFICATION</scope>
</reference>
<dbReference type="Proteomes" id="UP000694410">
    <property type="component" value="Unplaced"/>
</dbReference>
<evidence type="ECO:0000256" key="5">
    <source>
        <dbReference type="SAM" id="MobiDB-lite"/>
    </source>
</evidence>
<dbReference type="AlphaFoldDB" id="A0A8C0Z7Y9"/>
<dbReference type="Pfam" id="PF00001">
    <property type="entry name" value="7tm_1"/>
    <property type="match status" value="1"/>
</dbReference>
<evidence type="ECO:0000256" key="4">
    <source>
        <dbReference type="ARBA" id="ARBA00023136"/>
    </source>
</evidence>
<dbReference type="PRINTS" id="PR01157">
    <property type="entry name" value="P2YPURNOCPTR"/>
</dbReference>
<feature type="compositionally biased region" description="Pro residues" evidence="5">
    <location>
        <begin position="238"/>
        <end position="253"/>
    </location>
</feature>
<keyword evidence="4 6" id="KW-0472">Membrane</keyword>
<evidence type="ECO:0000313" key="8">
    <source>
        <dbReference type="Ensembl" id="ENSCCEP00000000737.1"/>
    </source>
</evidence>
<evidence type="ECO:0000256" key="3">
    <source>
        <dbReference type="ARBA" id="ARBA00022989"/>
    </source>
</evidence>
<dbReference type="GO" id="GO:0005886">
    <property type="term" value="C:plasma membrane"/>
    <property type="evidence" value="ECO:0007669"/>
    <property type="project" value="TreeGrafter"/>
</dbReference>
<dbReference type="Gene3D" id="1.20.1070.10">
    <property type="entry name" value="Rhodopsin 7-helix transmembrane proteins"/>
    <property type="match status" value="1"/>
</dbReference>
<feature type="transmembrane region" description="Helical" evidence="6">
    <location>
        <begin position="42"/>
        <end position="62"/>
    </location>
</feature>
<dbReference type="Ensembl" id="ENSCCET00000001390.1">
    <property type="protein sequence ID" value="ENSCCEP00000000737.1"/>
    <property type="gene ID" value="ENSCCEG00000000973.1"/>
</dbReference>
<accession>A0A8C0Z7Y9</accession>
<keyword evidence="9" id="KW-1185">Reference proteome</keyword>
<protein>
    <submittedName>
        <fullName evidence="8">Free fatty acid receptor 3-like</fullName>
    </submittedName>
</protein>
<feature type="compositionally biased region" description="Basic and acidic residues" evidence="5">
    <location>
        <begin position="205"/>
        <end position="223"/>
    </location>
</feature>
<evidence type="ECO:0000313" key="9">
    <source>
        <dbReference type="Proteomes" id="UP000694410"/>
    </source>
</evidence>
<comment type="subcellular location">
    <subcellularLocation>
        <location evidence="1">Membrane</location>
    </subcellularLocation>
</comment>
<reference evidence="8" key="2">
    <citation type="submission" date="2025-09" db="UniProtKB">
        <authorList>
            <consortium name="Ensembl"/>
        </authorList>
    </citation>
    <scope>IDENTIFICATION</scope>
</reference>
<evidence type="ECO:0000256" key="2">
    <source>
        <dbReference type="ARBA" id="ARBA00022692"/>
    </source>
</evidence>
<keyword evidence="3 6" id="KW-1133">Transmembrane helix</keyword>
<dbReference type="InterPro" id="IPR017452">
    <property type="entry name" value="GPCR_Rhodpsn_7TM"/>
</dbReference>
<dbReference type="PROSITE" id="PS50262">
    <property type="entry name" value="G_PROTEIN_RECEP_F1_2"/>
    <property type="match status" value="1"/>
</dbReference>
<dbReference type="PANTHER" id="PTHR45822:SF5">
    <property type="entry name" value="FREE FATTY ACID RECEPTOR 2"/>
    <property type="match status" value="1"/>
</dbReference>
<organism evidence="8 9">
    <name type="scientific">Cyanistes caeruleus</name>
    <name type="common">Eurasian blue tit</name>
    <name type="synonym">Parus caeruleus</name>
    <dbReference type="NCBI Taxonomy" id="156563"/>
    <lineage>
        <taxon>Eukaryota</taxon>
        <taxon>Metazoa</taxon>
        <taxon>Chordata</taxon>
        <taxon>Craniata</taxon>
        <taxon>Vertebrata</taxon>
        <taxon>Euteleostomi</taxon>
        <taxon>Archelosauria</taxon>
        <taxon>Archosauria</taxon>
        <taxon>Dinosauria</taxon>
        <taxon>Saurischia</taxon>
        <taxon>Theropoda</taxon>
        <taxon>Coelurosauria</taxon>
        <taxon>Aves</taxon>
        <taxon>Neognathae</taxon>
        <taxon>Neoaves</taxon>
        <taxon>Telluraves</taxon>
        <taxon>Australaves</taxon>
        <taxon>Passeriformes</taxon>
        <taxon>Paridae</taxon>
        <taxon>Cyanistes</taxon>
    </lineage>
</organism>
<dbReference type="SUPFAM" id="SSF81321">
    <property type="entry name" value="Family A G protein-coupled receptor-like"/>
    <property type="match status" value="1"/>
</dbReference>
<dbReference type="GO" id="GO:0071398">
    <property type="term" value="P:cellular response to fatty acid"/>
    <property type="evidence" value="ECO:0007669"/>
    <property type="project" value="TreeGrafter"/>
</dbReference>
<evidence type="ECO:0000256" key="6">
    <source>
        <dbReference type="SAM" id="Phobius"/>
    </source>
</evidence>
<evidence type="ECO:0000256" key="1">
    <source>
        <dbReference type="ARBA" id="ARBA00004370"/>
    </source>
</evidence>
<evidence type="ECO:0000259" key="7">
    <source>
        <dbReference type="PROSITE" id="PS50262"/>
    </source>
</evidence>
<proteinExistence type="predicted"/>
<feature type="transmembrane region" description="Helical" evidence="6">
    <location>
        <begin position="124"/>
        <end position="145"/>
    </location>
</feature>
<feature type="transmembrane region" description="Helical" evidence="6">
    <location>
        <begin position="82"/>
        <end position="103"/>
    </location>
</feature>
<feature type="domain" description="G-protein coupled receptors family 1 profile" evidence="7">
    <location>
        <begin position="20"/>
        <end position="135"/>
    </location>
</feature>
<name>A0A8C0Z7Y9_CYACU</name>
<dbReference type="PRINTS" id="PR00237">
    <property type="entry name" value="GPCRRHODOPSN"/>
</dbReference>
<dbReference type="PANTHER" id="PTHR45822">
    <property type="entry name" value="FREE FATTY ACID RECEPTOR 2-RELATED"/>
    <property type="match status" value="1"/>
</dbReference>
<feature type="region of interest" description="Disordered" evidence="5">
    <location>
        <begin position="154"/>
        <end position="253"/>
    </location>
</feature>
<keyword evidence="2 6" id="KW-0812">Transmembrane</keyword>